<accession>A0A089HM17</accession>
<dbReference type="RefSeq" id="WP_042205643.1">
    <property type="nucleotide sequence ID" value="NZ_CP009288.1"/>
</dbReference>
<keyword evidence="3" id="KW-1185">Reference proteome</keyword>
<evidence type="ECO:0000313" key="3">
    <source>
        <dbReference type="Proteomes" id="UP000029409"/>
    </source>
</evidence>
<evidence type="ECO:0000313" key="2">
    <source>
        <dbReference type="EMBL" id="AIQ11765.1"/>
    </source>
</evidence>
<sequence length="751" mass="82948">MKNKLWIFLLCLICILPNFPGSAVAADTLSKSVALPNESLTGSANAQKTFILDLPLGVSAASVKGGTLKYNGSNSVVSLGMENGKIKLTLKGVEQLKIIQDVQGYRASFGRDYETQPGNSIWRYSDGVRWQVNKFNIDRNVNDYSIVRGSGTSIPYDLPQTSGVVTRSDVQMEYIKWYNGSAYDVIDNSDIIQSTIRLNNFYPPADATVNIKNNKFIISYTAPGSHIYQPEDVPDSVATGPLVVGRRYVLPFKYHFTADAKVTTYSYSGNVSFESALPDDVTLNGSVAVLKPNPNPAKFEDKNVEVQLSLRGELLKYTDSANIQEWVFYAQEQGKASTLQIKKEFSKTLNTSKTFDFTIPASAVTSDNFQQKYDLRVLVRFKNPITTKNGQIQSLEQPLSATVELYKNIPTVSFPSVTPPPTPKGIPPVAMLIVPPVVKAGEDFVASGGASYDLDGEITGYFFEAPGANVAGSSDPTKSTTKFWYPESKQGDNTVGLTVVDNDMMTGNAGGFVQVIRPVPEASLEISGTKKQNRKVTIINTSKSPTHYPLVHSKTKMTIMAVSGGSNADIKYSGSLDGVTQKDVLFKKPGIYKATIYVENTLGYSATSEHTFEIVPDEPPTIYFFVPTQVYRDPTDGNKVKISIDDMSFSPDNDFVDQRTWEYRYDSDNNGSFDNESWVIFSNDNEHRLTLTVYEVGRYEIRHTAYEGFGQPTIDAFITSADRKYADSSSMSSTERIITVKNRAPEGDWSW</sequence>
<dbReference type="KEGG" id="pdu:PDUR_07315"/>
<proteinExistence type="predicted"/>
<protein>
    <submittedName>
        <fullName evidence="2">Uncharacterized protein</fullName>
    </submittedName>
</protein>
<evidence type="ECO:0000256" key="1">
    <source>
        <dbReference type="SAM" id="SignalP"/>
    </source>
</evidence>
<dbReference type="AlphaFoldDB" id="A0A089HM17"/>
<dbReference type="STRING" id="44251.PDUR_07315"/>
<feature type="chain" id="PRO_5001843085" evidence="1">
    <location>
        <begin position="26"/>
        <end position="751"/>
    </location>
</feature>
<name>A0A089HM17_PAEDU</name>
<dbReference type="EMBL" id="CP009288">
    <property type="protein sequence ID" value="AIQ11765.1"/>
    <property type="molecule type" value="Genomic_DNA"/>
</dbReference>
<dbReference type="OrthoDB" id="174569at2"/>
<gene>
    <name evidence="2" type="ORF">PDUR_07315</name>
</gene>
<organism evidence="2 3">
    <name type="scientific">Paenibacillus durus</name>
    <name type="common">Paenibacillus azotofixans</name>
    <dbReference type="NCBI Taxonomy" id="44251"/>
    <lineage>
        <taxon>Bacteria</taxon>
        <taxon>Bacillati</taxon>
        <taxon>Bacillota</taxon>
        <taxon>Bacilli</taxon>
        <taxon>Bacillales</taxon>
        <taxon>Paenibacillaceae</taxon>
        <taxon>Paenibacillus</taxon>
    </lineage>
</organism>
<feature type="signal peptide" evidence="1">
    <location>
        <begin position="1"/>
        <end position="25"/>
    </location>
</feature>
<dbReference type="eggNOG" id="COG3291">
    <property type="taxonomic scope" value="Bacteria"/>
</dbReference>
<dbReference type="Proteomes" id="UP000029409">
    <property type="component" value="Chromosome"/>
</dbReference>
<keyword evidence="1" id="KW-0732">Signal</keyword>
<reference evidence="2 3" key="1">
    <citation type="submission" date="2014-08" db="EMBL/GenBank/DDBJ databases">
        <title>Comparative genomics of the Paenibacillus odorifer group.</title>
        <authorList>
            <person name="den Bakker H.C."/>
            <person name="Tsai Y.-C."/>
            <person name="Martin N."/>
            <person name="Korlach J."/>
            <person name="Wiedmann M."/>
        </authorList>
    </citation>
    <scope>NUCLEOTIDE SEQUENCE [LARGE SCALE GENOMIC DNA]</scope>
    <source>
        <strain evidence="2 3">DSM 1735</strain>
    </source>
</reference>
<dbReference type="InterPro" id="IPR013783">
    <property type="entry name" value="Ig-like_fold"/>
</dbReference>
<dbReference type="Gene3D" id="2.60.40.10">
    <property type="entry name" value="Immunoglobulins"/>
    <property type="match status" value="1"/>
</dbReference>